<evidence type="ECO:0000313" key="8">
    <source>
        <dbReference type="Proteomes" id="UP000664521"/>
    </source>
</evidence>
<feature type="compositionally biased region" description="Basic and acidic residues" evidence="5">
    <location>
        <begin position="405"/>
        <end position="427"/>
    </location>
</feature>
<feature type="compositionally biased region" description="Polar residues" evidence="5">
    <location>
        <begin position="452"/>
        <end position="475"/>
    </location>
</feature>
<dbReference type="GO" id="GO:0071944">
    <property type="term" value="C:cell periphery"/>
    <property type="evidence" value="ECO:0007669"/>
    <property type="project" value="UniProtKB-ARBA"/>
</dbReference>
<keyword evidence="4 6" id="KW-0472">Membrane</keyword>
<accession>A0A8H3EY27</accession>
<dbReference type="InterPro" id="IPR051694">
    <property type="entry name" value="Immunoregulatory_rcpt-like"/>
</dbReference>
<evidence type="ECO:0008006" key="9">
    <source>
        <dbReference type="Google" id="ProtNLM"/>
    </source>
</evidence>
<sequence>MRKAIEGGRSSEETAVDKHMEGPAWITPVNHPTCSRPEMYIPLQLNPMLRLQRVINIHNSHVTIVRYPWSSPFLQFVSNTDDFDRRLSQYVTSDYVQLKYQQLLGCNNVNLTNTTSLYARYTTSVICNAIVQNSIQPCSLSNEESTPLCAETCAQQATSEESITVDNHLCGDPGSAYLDQIRADFTNCALPSNSLSQHCITGEQNEPNDCGFSSSLQGLCGYCASSSPNATDSCCAASNVTSRCTGVVLPTETSSLPPLFPTPTSSNSSAAGPTSPDNEHHGLSGGQIAGIVIGSILGAALLIGILLLFCIWIRRRRGSQRGSMFNQPTPPRRSTTGMAFAPSNGDQNTQSAYEGEPIGRVARMSAMERSSSDSKSRGNMGGNTTGSRGYGERRATGGDALGSRDYGRVDGDSSDSEKYGDTPDLRGGRVPPTTGKRNGSLSSHSMMGGFEDSSSPHSNSAGQYSSPDGMASGQSEQLPYFKDYYSQDEIHPNDKVSTLWAYQPRASDEFELERGDMLKVVGIWDDGWATGVRINERAEDFDGKQRLQRDSGVSNGSGDRVQSPPPTGEIKAFPVSEAASSQGLLSNEISLYACACPSIGEAHSKATSTKDQQVSILIIGFDLW</sequence>
<feature type="region of interest" description="Disordered" evidence="5">
    <location>
        <begin position="542"/>
        <end position="569"/>
    </location>
</feature>
<evidence type="ECO:0000313" key="7">
    <source>
        <dbReference type="EMBL" id="CAF9914622.1"/>
    </source>
</evidence>
<evidence type="ECO:0000256" key="1">
    <source>
        <dbReference type="ARBA" id="ARBA00004167"/>
    </source>
</evidence>
<dbReference type="EMBL" id="CAJPDS010000014">
    <property type="protein sequence ID" value="CAF9914622.1"/>
    <property type="molecule type" value="Genomic_DNA"/>
</dbReference>
<dbReference type="Proteomes" id="UP000664521">
    <property type="component" value="Unassembled WGS sequence"/>
</dbReference>
<dbReference type="SUPFAM" id="SSF50044">
    <property type="entry name" value="SH3-domain"/>
    <property type="match status" value="1"/>
</dbReference>
<evidence type="ECO:0000256" key="5">
    <source>
        <dbReference type="SAM" id="MobiDB-lite"/>
    </source>
</evidence>
<protein>
    <recommendedName>
        <fullName evidence="9">SH3 domain-containing protein</fullName>
    </recommendedName>
</protein>
<comment type="subcellular location">
    <subcellularLocation>
        <location evidence="1">Membrane</location>
        <topology evidence="1">Single-pass membrane protein</topology>
    </subcellularLocation>
</comment>
<evidence type="ECO:0000256" key="2">
    <source>
        <dbReference type="ARBA" id="ARBA00022692"/>
    </source>
</evidence>
<feature type="transmembrane region" description="Helical" evidence="6">
    <location>
        <begin position="288"/>
        <end position="313"/>
    </location>
</feature>
<keyword evidence="8" id="KW-1185">Reference proteome</keyword>
<feature type="region of interest" description="Disordered" evidence="5">
    <location>
        <begin position="255"/>
        <end position="281"/>
    </location>
</feature>
<name>A0A8H3EY27_9LECA</name>
<keyword evidence="2 6" id="KW-0812">Transmembrane</keyword>
<feature type="region of interest" description="Disordered" evidence="5">
    <location>
        <begin position="321"/>
        <end position="475"/>
    </location>
</feature>
<evidence type="ECO:0000256" key="6">
    <source>
        <dbReference type="SAM" id="Phobius"/>
    </source>
</evidence>
<feature type="compositionally biased region" description="Polar residues" evidence="5">
    <location>
        <begin position="321"/>
        <end position="337"/>
    </location>
</feature>
<proteinExistence type="predicted"/>
<reference evidence="7" key="1">
    <citation type="submission" date="2021-03" db="EMBL/GenBank/DDBJ databases">
        <authorList>
            <person name="Tagirdzhanova G."/>
        </authorList>
    </citation>
    <scope>NUCLEOTIDE SEQUENCE</scope>
</reference>
<gene>
    <name evidence="7" type="ORF">HETSPECPRED_002033</name>
</gene>
<dbReference type="OrthoDB" id="2163411at2759"/>
<dbReference type="Gene3D" id="2.30.30.40">
    <property type="entry name" value="SH3 Domains"/>
    <property type="match status" value="1"/>
</dbReference>
<dbReference type="AlphaFoldDB" id="A0A8H3EY27"/>
<organism evidence="7 8">
    <name type="scientific">Heterodermia speciosa</name>
    <dbReference type="NCBI Taxonomy" id="116794"/>
    <lineage>
        <taxon>Eukaryota</taxon>
        <taxon>Fungi</taxon>
        <taxon>Dikarya</taxon>
        <taxon>Ascomycota</taxon>
        <taxon>Pezizomycotina</taxon>
        <taxon>Lecanoromycetes</taxon>
        <taxon>OSLEUM clade</taxon>
        <taxon>Lecanoromycetidae</taxon>
        <taxon>Caliciales</taxon>
        <taxon>Physciaceae</taxon>
        <taxon>Heterodermia</taxon>
    </lineage>
</organism>
<evidence type="ECO:0000256" key="3">
    <source>
        <dbReference type="ARBA" id="ARBA00022989"/>
    </source>
</evidence>
<feature type="compositionally biased region" description="Low complexity" evidence="5">
    <location>
        <begin position="255"/>
        <end position="269"/>
    </location>
</feature>
<evidence type="ECO:0000256" key="4">
    <source>
        <dbReference type="ARBA" id="ARBA00023136"/>
    </source>
</evidence>
<dbReference type="PANTHER" id="PTHR15549">
    <property type="entry name" value="PAIRED IMMUNOGLOBULIN-LIKE TYPE 2 RECEPTOR"/>
    <property type="match status" value="1"/>
</dbReference>
<feature type="compositionally biased region" description="Polar residues" evidence="5">
    <location>
        <begin position="435"/>
        <end position="445"/>
    </location>
</feature>
<dbReference type="InterPro" id="IPR036028">
    <property type="entry name" value="SH3-like_dom_sf"/>
</dbReference>
<dbReference type="PANTHER" id="PTHR15549:SF26">
    <property type="entry name" value="AXIAL BUDDING PATTERN PROTEIN 2-RELATED"/>
    <property type="match status" value="1"/>
</dbReference>
<comment type="caution">
    <text evidence="7">The sequence shown here is derived from an EMBL/GenBank/DDBJ whole genome shotgun (WGS) entry which is preliminary data.</text>
</comment>
<keyword evidence="3 6" id="KW-1133">Transmembrane helix</keyword>
<dbReference type="GO" id="GO:0016020">
    <property type="term" value="C:membrane"/>
    <property type="evidence" value="ECO:0007669"/>
    <property type="project" value="UniProtKB-SubCell"/>
</dbReference>